<organism evidence="1 2">
    <name type="scientific">Thiocapsa marina 5811</name>
    <dbReference type="NCBI Taxonomy" id="768671"/>
    <lineage>
        <taxon>Bacteria</taxon>
        <taxon>Pseudomonadati</taxon>
        <taxon>Pseudomonadota</taxon>
        <taxon>Gammaproteobacteria</taxon>
        <taxon>Chromatiales</taxon>
        <taxon>Chromatiaceae</taxon>
        <taxon>Thiocapsa</taxon>
    </lineage>
</organism>
<evidence type="ECO:0000313" key="2">
    <source>
        <dbReference type="Proteomes" id="UP000005459"/>
    </source>
</evidence>
<accession>F9UE80</accession>
<dbReference type="RefSeq" id="WP_007194054.1">
    <property type="nucleotide sequence ID" value="NZ_AFWV01000010.1"/>
</dbReference>
<protein>
    <submittedName>
        <fullName evidence="1">Uncharacterized protein</fullName>
    </submittedName>
</protein>
<dbReference type="STRING" id="768671.ThimaDRAFT_3182"/>
<keyword evidence="2" id="KW-1185">Reference proteome</keyword>
<name>F9UE80_9GAMM</name>
<sequence length="82" mass="8706">MVKTGANPDLHRLGSTQSVALGLAGTVAPNLVMGALTALASRPQVPELVELARQFRVYQCTQGRGSGCGFRWSPKAVRIGER</sequence>
<dbReference type="EMBL" id="AFWV01000010">
    <property type="protein sequence ID" value="EGV17637.1"/>
    <property type="molecule type" value="Genomic_DNA"/>
</dbReference>
<dbReference type="AlphaFoldDB" id="F9UE80"/>
<evidence type="ECO:0000313" key="1">
    <source>
        <dbReference type="EMBL" id="EGV17637.1"/>
    </source>
</evidence>
<dbReference type="Proteomes" id="UP000005459">
    <property type="component" value="Unassembled WGS sequence"/>
</dbReference>
<proteinExistence type="predicted"/>
<reference evidence="1 2" key="1">
    <citation type="submission" date="2011-06" db="EMBL/GenBank/DDBJ databases">
        <title>The draft genome of Thiocapsa marina 5811.</title>
        <authorList>
            <consortium name="US DOE Joint Genome Institute (JGI-PGF)"/>
            <person name="Lucas S."/>
            <person name="Han J."/>
            <person name="Cheng J.-F."/>
            <person name="Goodwin L."/>
            <person name="Pitluck S."/>
            <person name="Peters L."/>
            <person name="Land M.L."/>
            <person name="Hauser L."/>
            <person name="Vogl K."/>
            <person name="Liu Z."/>
            <person name="Imhoff J."/>
            <person name="Thiel V."/>
            <person name="Frigaard N.-U."/>
            <person name="Bryant D."/>
            <person name="Woyke T.J."/>
        </authorList>
    </citation>
    <scope>NUCLEOTIDE SEQUENCE [LARGE SCALE GENOMIC DNA]</scope>
    <source>
        <strain evidence="1 2">5811</strain>
    </source>
</reference>
<gene>
    <name evidence="1" type="ORF">ThimaDRAFT_3182</name>
</gene>